<geneLocation type="plasmid" evidence="2 3">
    <name>pD</name>
</geneLocation>
<keyword evidence="2" id="KW-0614">Plasmid</keyword>
<evidence type="ECO:0008006" key="4">
    <source>
        <dbReference type="Google" id="ProtNLM"/>
    </source>
</evidence>
<sequence>MLRADRRLNLMLVILIMIATGLGVAILSQERALKQASARAVDKFDLIVAAPGSITDVTLKSLFLRPGSVELLRPEVVREVLAENRAVFAAPLAFGDSVNGDPVVGTTRDLVSHLADGRLAEGRGFENWEEAVVGQASPLKIGETFQTNHGHGPEETAGDLHHASTFKVVGRLPAQGSPWDRAVIIPVEQIWKLHNLPTGHAPEAGPVLGPPFDEAYLTGVPAMVLKPENLAAAYGLRNVFRTEASTAFFPAEVLVGLYQVLGDIRVLMTALASGTQALVIAAVIACGSCCCGFTAGGSPCFVR</sequence>
<dbReference type="Proteomes" id="UP001055460">
    <property type="component" value="Plasmid pD"/>
</dbReference>
<evidence type="ECO:0000313" key="2">
    <source>
        <dbReference type="EMBL" id="USJ28549.1"/>
    </source>
</evidence>
<keyword evidence="1" id="KW-0812">Transmembrane</keyword>
<proteinExistence type="predicted"/>
<evidence type="ECO:0000313" key="3">
    <source>
        <dbReference type="Proteomes" id="UP001055460"/>
    </source>
</evidence>
<keyword evidence="1" id="KW-1133">Transmembrane helix</keyword>
<organism evidence="2 3">
    <name type="scientific">Ensifer adhaerens</name>
    <name type="common">Sinorhizobium morelense</name>
    <dbReference type="NCBI Taxonomy" id="106592"/>
    <lineage>
        <taxon>Bacteria</taxon>
        <taxon>Pseudomonadati</taxon>
        <taxon>Pseudomonadota</taxon>
        <taxon>Alphaproteobacteria</taxon>
        <taxon>Hyphomicrobiales</taxon>
        <taxon>Rhizobiaceae</taxon>
        <taxon>Sinorhizobium/Ensifer group</taxon>
        <taxon>Ensifer</taxon>
    </lineage>
</organism>
<evidence type="ECO:0000256" key="1">
    <source>
        <dbReference type="SAM" id="Phobius"/>
    </source>
</evidence>
<accession>A0A9Q8YJI1</accession>
<keyword evidence="1" id="KW-0472">Membrane</keyword>
<feature type="transmembrane region" description="Helical" evidence="1">
    <location>
        <begin position="7"/>
        <end position="27"/>
    </location>
</feature>
<gene>
    <name evidence="2" type="ORF">NE863_36115</name>
</gene>
<protein>
    <recommendedName>
        <fullName evidence="4">MacB-like periplasmic core domain-containing protein</fullName>
    </recommendedName>
</protein>
<name>A0A9Q8YJI1_ENSAD</name>
<dbReference type="EMBL" id="CP098811">
    <property type="protein sequence ID" value="USJ28549.1"/>
    <property type="molecule type" value="Genomic_DNA"/>
</dbReference>
<dbReference type="AlphaFoldDB" id="A0A9Q8YJI1"/>
<dbReference type="RefSeq" id="WP_252161614.1">
    <property type="nucleotide sequence ID" value="NZ_CP098811.1"/>
</dbReference>
<reference evidence="2" key="1">
    <citation type="submission" date="2022-06" db="EMBL/GenBank/DDBJ databases">
        <title>Physiological and biochemical characterization and genomic elucidation of a strain of the genus Ensifer adhaerens M8 that combines arsenic oxidation and chromium reduction.</title>
        <authorList>
            <person name="Li X."/>
            <person name="Yu c."/>
        </authorList>
    </citation>
    <scope>NUCLEOTIDE SEQUENCE</scope>
    <source>
        <strain evidence="2">M8</strain>
        <plasmid evidence="2">pD</plasmid>
    </source>
</reference>